<dbReference type="Pfam" id="PF16925">
    <property type="entry name" value="TetR_C_13"/>
    <property type="match status" value="1"/>
</dbReference>
<keyword evidence="3" id="KW-0804">Transcription</keyword>
<comment type="caution">
    <text evidence="7">The sequence shown here is derived from an EMBL/GenBank/DDBJ whole genome shotgun (WGS) entry which is preliminary data.</text>
</comment>
<evidence type="ECO:0000256" key="1">
    <source>
        <dbReference type="ARBA" id="ARBA00023015"/>
    </source>
</evidence>
<evidence type="ECO:0000256" key="4">
    <source>
        <dbReference type="PROSITE-ProRule" id="PRU00335"/>
    </source>
</evidence>
<dbReference type="PRINTS" id="PR00455">
    <property type="entry name" value="HTHTETR"/>
</dbReference>
<dbReference type="InterPro" id="IPR001647">
    <property type="entry name" value="HTH_TetR"/>
</dbReference>
<dbReference type="InterPro" id="IPR011075">
    <property type="entry name" value="TetR_C"/>
</dbReference>
<dbReference type="InterPro" id="IPR009057">
    <property type="entry name" value="Homeodomain-like_sf"/>
</dbReference>
<evidence type="ECO:0000259" key="5">
    <source>
        <dbReference type="PROSITE" id="PS50977"/>
    </source>
</evidence>
<sequence>MTTAQHTPKLTARGAATRTRIVAATADLVREHGAAGTSLDDVMAASGTSKSQLYHYFANKDDLLRAAAWQQTDRTMEAQRPELDQLDSLAGLRRWRDKFVTAHDEAGNVGGCPLGSLASELADGDPQTRTVLQKCFTAWASPLLMGLTAMRDQGRLRPDADPDALAEAIMAALQGGLLLSKTYRSSRPLARALDMAIDHVASFSTVPEAAVADRSTGTAAAKV</sequence>
<dbReference type="RefSeq" id="WP_016814078.1">
    <property type="nucleotide sequence ID" value="NZ_BOQM01000008.1"/>
</dbReference>
<dbReference type="InterPro" id="IPR036271">
    <property type="entry name" value="Tet_transcr_reg_TetR-rel_C_sf"/>
</dbReference>
<dbReference type="AlphaFoldDB" id="A0A542XKW8"/>
<evidence type="ECO:0000256" key="3">
    <source>
        <dbReference type="ARBA" id="ARBA00023163"/>
    </source>
</evidence>
<protein>
    <submittedName>
        <fullName evidence="6 7">Transcriptional regulator</fullName>
    </submittedName>
</protein>
<dbReference type="GO" id="GO:0003677">
    <property type="term" value="F:DNA binding"/>
    <property type="evidence" value="ECO:0007669"/>
    <property type="project" value="UniProtKB-UniRule"/>
</dbReference>
<evidence type="ECO:0000313" key="8">
    <source>
        <dbReference type="Proteomes" id="UP000315983"/>
    </source>
</evidence>
<dbReference type="Proteomes" id="UP000315983">
    <property type="component" value="Unassembled WGS sequence"/>
</dbReference>
<evidence type="ECO:0000313" key="9">
    <source>
        <dbReference type="Proteomes" id="UP000677457"/>
    </source>
</evidence>
<feature type="domain" description="HTH tetR-type" evidence="5">
    <location>
        <begin position="15"/>
        <end position="75"/>
    </location>
</feature>
<keyword evidence="2 4" id="KW-0238">DNA-binding</keyword>
<proteinExistence type="predicted"/>
<keyword evidence="9" id="KW-1185">Reference proteome</keyword>
<dbReference type="PROSITE" id="PS50977">
    <property type="entry name" value="HTH_TETR_2"/>
    <property type="match status" value="1"/>
</dbReference>
<dbReference type="Proteomes" id="UP000677457">
    <property type="component" value="Unassembled WGS sequence"/>
</dbReference>
<dbReference type="EMBL" id="VFOL01000001">
    <property type="protein sequence ID" value="TQL36501.1"/>
    <property type="molecule type" value="Genomic_DNA"/>
</dbReference>
<reference evidence="7 8" key="1">
    <citation type="submission" date="2019-06" db="EMBL/GenBank/DDBJ databases">
        <title>Sequencing the genomes of 1000 actinobacteria strains.</title>
        <authorList>
            <person name="Klenk H.-P."/>
        </authorList>
    </citation>
    <scope>NUCLEOTIDE SEQUENCE [LARGE SCALE GENOMIC DNA]</scope>
    <source>
        <strain evidence="7 8">DSM 44819</strain>
    </source>
</reference>
<dbReference type="Pfam" id="PF00440">
    <property type="entry name" value="TetR_N"/>
    <property type="match status" value="1"/>
</dbReference>
<dbReference type="GeneID" id="93770890"/>
<dbReference type="SUPFAM" id="SSF48498">
    <property type="entry name" value="Tetracyclin repressor-like, C-terminal domain"/>
    <property type="match status" value="1"/>
</dbReference>
<gene>
    <name evidence="7" type="ORF">FB564_1598</name>
    <name evidence="6" type="ORF">Sar04_12520</name>
</gene>
<reference evidence="6 9" key="2">
    <citation type="submission" date="2021-03" db="EMBL/GenBank/DDBJ databases">
        <title>Whole genome shotgun sequence of Salinispora arenicola NBRC 105043.</title>
        <authorList>
            <person name="Komaki H."/>
            <person name="Tamura T."/>
        </authorList>
    </citation>
    <scope>NUCLEOTIDE SEQUENCE [LARGE SCALE GENOMIC DNA]</scope>
    <source>
        <strain evidence="6 9">NBRC 105043</strain>
    </source>
</reference>
<dbReference type="SUPFAM" id="SSF46689">
    <property type="entry name" value="Homeodomain-like"/>
    <property type="match status" value="1"/>
</dbReference>
<evidence type="ECO:0000313" key="6">
    <source>
        <dbReference type="EMBL" id="GIM83496.1"/>
    </source>
</evidence>
<dbReference type="Gene3D" id="1.10.357.10">
    <property type="entry name" value="Tetracycline Repressor, domain 2"/>
    <property type="match status" value="1"/>
</dbReference>
<keyword evidence="1" id="KW-0805">Transcription regulation</keyword>
<organism evidence="7 8">
    <name type="scientific">Salinispora arenicola</name>
    <dbReference type="NCBI Taxonomy" id="168697"/>
    <lineage>
        <taxon>Bacteria</taxon>
        <taxon>Bacillati</taxon>
        <taxon>Actinomycetota</taxon>
        <taxon>Actinomycetes</taxon>
        <taxon>Micromonosporales</taxon>
        <taxon>Micromonosporaceae</taxon>
        <taxon>Salinispora</taxon>
    </lineage>
</organism>
<feature type="DNA-binding region" description="H-T-H motif" evidence="4">
    <location>
        <begin position="38"/>
        <end position="57"/>
    </location>
</feature>
<evidence type="ECO:0000313" key="7">
    <source>
        <dbReference type="EMBL" id="TQL36501.1"/>
    </source>
</evidence>
<dbReference type="EMBL" id="BOQM01000008">
    <property type="protein sequence ID" value="GIM83496.1"/>
    <property type="molecule type" value="Genomic_DNA"/>
</dbReference>
<dbReference type="PANTHER" id="PTHR47506">
    <property type="entry name" value="TRANSCRIPTIONAL REGULATORY PROTEIN"/>
    <property type="match status" value="1"/>
</dbReference>
<dbReference type="PANTHER" id="PTHR47506:SF1">
    <property type="entry name" value="HTH-TYPE TRANSCRIPTIONAL REGULATOR YJDC"/>
    <property type="match status" value="1"/>
</dbReference>
<name>A0A542XKW8_SALAC</name>
<evidence type="ECO:0000256" key="2">
    <source>
        <dbReference type="ARBA" id="ARBA00023125"/>
    </source>
</evidence>
<accession>A0A542XKW8</accession>